<keyword evidence="2" id="KW-1185">Reference proteome</keyword>
<dbReference type="Ensembl" id="ENSSPUT00000014827.1">
    <property type="protein sequence ID" value="ENSSPUP00000013898.1"/>
    <property type="gene ID" value="ENSSPUG00000010719.1"/>
</dbReference>
<accession>A0A8D0L790</accession>
<protein>
    <submittedName>
        <fullName evidence="1">Uncharacterized protein</fullName>
    </submittedName>
</protein>
<evidence type="ECO:0000313" key="2">
    <source>
        <dbReference type="Proteomes" id="UP000694392"/>
    </source>
</evidence>
<reference evidence="1" key="2">
    <citation type="submission" date="2025-09" db="UniProtKB">
        <authorList>
            <consortium name="Ensembl"/>
        </authorList>
    </citation>
    <scope>IDENTIFICATION</scope>
</reference>
<reference evidence="1" key="1">
    <citation type="submission" date="2025-08" db="UniProtKB">
        <authorList>
            <consortium name="Ensembl"/>
        </authorList>
    </citation>
    <scope>IDENTIFICATION</scope>
</reference>
<organism evidence="1 2">
    <name type="scientific">Sphenodon punctatus</name>
    <name type="common">Tuatara</name>
    <name type="synonym">Hatteria punctata</name>
    <dbReference type="NCBI Taxonomy" id="8508"/>
    <lineage>
        <taxon>Eukaryota</taxon>
        <taxon>Metazoa</taxon>
        <taxon>Chordata</taxon>
        <taxon>Craniata</taxon>
        <taxon>Vertebrata</taxon>
        <taxon>Euteleostomi</taxon>
        <taxon>Lepidosauria</taxon>
        <taxon>Sphenodontia</taxon>
        <taxon>Sphenodontidae</taxon>
        <taxon>Sphenodon</taxon>
    </lineage>
</organism>
<dbReference type="AlphaFoldDB" id="A0A8D0L790"/>
<dbReference type="Proteomes" id="UP000694392">
    <property type="component" value="Unplaced"/>
</dbReference>
<evidence type="ECO:0000313" key="1">
    <source>
        <dbReference type="Ensembl" id="ENSSPUP00000013898.1"/>
    </source>
</evidence>
<sequence>MLGLGQLSTVITQVNGVLAKRSEWTSELNTYRVEAAWKLAQWDSLENYLASDVKSTTWSVGLGQLLLSAKKKDATAFYETLKVVRSDQIVPLSAASF</sequence>
<proteinExistence type="predicted"/>
<name>A0A8D0L790_SPHPU</name>
<dbReference type="GeneTree" id="ENSGT00940000155714"/>